<sequence length="348" mass="37833">MEGDRDRARGKGGRERERERADFKDLLERERFDLERVDRDSFTISPPSLSVYLSSPSPLPLYILSSILPQSKNLSTAAQFSDGKQYSCCEKSVLIVAMARNGVVASQRWRSDGDVSSQQQPPADSVVADEVHVLAVDDSLIDRKVIERLLRNSSYKVTVVDSGVRALQFLGLDGEEKKTSSIGAFDSLKIKVDLIITDYCMPEVTGYDLLKKIKGSSTLREIPVVIMSSENVVTRIDRCLEEGAEDFIVKPVKPSDVARLRGYMATSEPSVRVNKRKQRESCESCSSLSTASSTSSSISSSPSLSPSPPSSASPTPMSISEPSSPSPSPSPPMSQSVSAPCSPSLSEE</sequence>
<evidence type="ECO:0000313" key="8">
    <source>
        <dbReference type="Proteomes" id="UP001154282"/>
    </source>
</evidence>
<evidence type="ECO:0000256" key="1">
    <source>
        <dbReference type="ARBA" id="ARBA00023012"/>
    </source>
</evidence>
<reference evidence="7" key="1">
    <citation type="submission" date="2022-08" db="EMBL/GenBank/DDBJ databases">
        <authorList>
            <person name="Gutierrez-Valencia J."/>
        </authorList>
    </citation>
    <scope>NUCLEOTIDE SEQUENCE</scope>
</reference>
<feature type="domain" description="Response regulatory" evidence="6">
    <location>
        <begin position="132"/>
        <end position="265"/>
    </location>
</feature>
<proteinExistence type="predicted"/>
<accession>A0AAV0S367</accession>
<evidence type="ECO:0000259" key="6">
    <source>
        <dbReference type="PROSITE" id="PS50110"/>
    </source>
</evidence>
<protein>
    <recommendedName>
        <fullName evidence="6">Response regulatory domain-containing protein</fullName>
    </recommendedName>
</protein>
<feature type="compositionally biased region" description="Low complexity" evidence="5">
    <location>
        <begin position="312"/>
        <end position="323"/>
    </location>
</feature>
<organism evidence="7 8">
    <name type="scientific">Linum tenue</name>
    <dbReference type="NCBI Taxonomy" id="586396"/>
    <lineage>
        <taxon>Eukaryota</taxon>
        <taxon>Viridiplantae</taxon>
        <taxon>Streptophyta</taxon>
        <taxon>Embryophyta</taxon>
        <taxon>Tracheophyta</taxon>
        <taxon>Spermatophyta</taxon>
        <taxon>Magnoliopsida</taxon>
        <taxon>eudicotyledons</taxon>
        <taxon>Gunneridae</taxon>
        <taxon>Pentapetalae</taxon>
        <taxon>rosids</taxon>
        <taxon>fabids</taxon>
        <taxon>Malpighiales</taxon>
        <taxon>Linaceae</taxon>
        <taxon>Linum</taxon>
    </lineage>
</organism>
<dbReference type="PROSITE" id="PS50110">
    <property type="entry name" value="RESPONSE_REGULATORY"/>
    <property type="match status" value="1"/>
</dbReference>
<dbReference type="CDD" id="cd17581">
    <property type="entry name" value="REC_typeA_ARR"/>
    <property type="match status" value="1"/>
</dbReference>
<dbReference type="InterPro" id="IPR001789">
    <property type="entry name" value="Sig_transdc_resp-reg_receiver"/>
</dbReference>
<keyword evidence="3" id="KW-0804">Transcription</keyword>
<dbReference type="Proteomes" id="UP001154282">
    <property type="component" value="Unassembled WGS sequence"/>
</dbReference>
<gene>
    <name evidence="7" type="ORF">LITE_LOCUS51325</name>
</gene>
<feature type="region of interest" description="Disordered" evidence="5">
    <location>
        <begin position="268"/>
        <end position="348"/>
    </location>
</feature>
<dbReference type="Pfam" id="PF00072">
    <property type="entry name" value="Response_reg"/>
    <property type="match status" value="1"/>
</dbReference>
<evidence type="ECO:0000256" key="2">
    <source>
        <dbReference type="ARBA" id="ARBA00023015"/>
    </source>
</evidence>
<dbReference type="PANTHER" id="PTHR43874">
    <property type="entry name" value="TWO-COMPONENT RESPONSE REGULATOR"/>
    <property type="match status" value="1"/>
</dbReference>
<keyword evidence="4" id="KW-0597">Phosphoprotein</keyword>
<dbReference type="Gene3D" id="3.40.50.2300">
    <property type="match status" value="1"/>
</dbReference>
<name>A0AAV0S367_9ROSI</name>
<dbReference type="EMBL" id="CAMGYJ010000011">
    <property type="protein sequence ID" value="CAI0627578.1"/>
    <property type="molecule type" value="Genomic_DNA"/>
</dbReference>
<feature type="compositionally biased region" description="Low complexity" evidence="5">
    <location>
        <begin position="283"/>
        <end position="304"/>
    </location>
</feature>
<evidence type="ECO:0000256" key="5">
    <source>
        <dbReference type="SAM" id="MobiDB-lite"/>
    </source>
</evidence>
<evidence type="ECO:0000256" key="4">
    <source>
        <dbReference type="PROSITE-ProRule" id="PRU00169"/>
    </source>
</evidence>
<dbReference type="GO" id="GO:0009736">
    <property type="term" value="P:cytokinin-activated signaling pathway"/>
    <property type="evidence" value="ECO:0007669"/>
    <property type="project" value="InterPro"/>
</dbReference>
<keyword evidence="8" id="KW-1185">Reference proteome</keyword>
<evidence type="ECO:0000313" key="7">
    <source>
        <dbReference type="EMBL" id="CAI0627578.1"/>
    </source>
</evidence>
<dbReference type="InterPro" id="IPR011006">
    <property type="entry name" value="CheY-like_superfamily"/>
</dbReference>
<feature type="region of interest" description="Disordered" evidence="5">
    <location>
        <begin position="1"/>
        <end position="21"/>
    </location>
</feature>
<dbReference type="InterPro" id="IPR045279">
    <property type="entry name" value="ARR-like"/>
</dbReference>
<dbReference type="SUPFAM" id="SSF52172">
    <property type="entry name" value="CheY-like"/>
    <property type="match status" value="1"/>
</dbReference>
<keyword evidence="2" id="KW-0805">Transcription regulation</keyword>
<evidence type="ECO:0000256" key="3">
    <source>
        <dbReference type="ARBA" id="ARBA00023163"/>
    </source>
</evidence>
<dbReference type="AlphaFoldDB" id="A0AAV0S367"/>
<dbReference type="SMART" id="SM00448">
    <property type="entry name" value="REC"/>
    <property type="match status" value="1"/>
</dbReference>
<comment type="caution">
    <text evidence="7">The sequence shown here is derived from an EMBL/GenBank/DDBJ whole genome shotgun (WGS) entry which is preliminary data.</text>
</comment>
<dbReference type="PANTHER" id="PTHR43874:SF50">
    <property type="entry name" value="TWO-COMPONENT RESPONSE REGULATOR ARR3-RELATED"/>
    <property type="match status" value="1"/>
</dbReference>
<feature type="modified residue" description="4-aspartylphosphate" evidence="4">
    <location>
        <position position="198"/>
    </location>
</feature>
<dbReference type="GO" id="GO:0000160">
    <property type="term" value="P:phosphorelay signal transduction system"/>
    <property type="evidence" value="ECO:0007669"/>
    <property type="project" value="UniProtKB-KW"/>
</dbReference>
<keyword evidence="1" id="KW-0902">Two-component regulatory system</keyword>